<keyword evidence="4" id="KW-0539">Nucleus</keyword>
<comment type="similarity">
    <text evidence="2">Belongs to the NUP186/NUP192/NUP205 family.</text>
</comment>
<evidence type="ECO:0000313" key="6">
    <source>
        <dbReference type="Proteomes" id="UP001152759"/>
    </source>
</evidence>
<dbReference type="Proteomes" id="UP001152759">
    <property type="component" value="Chromosome 6"/>
</dbReference>
<evidence type="ECO:0008006" key="7">
    <source>
        <dbReference type="Google" id="ProtNLM"/>
    </source>
</evidence>
<evidence type="ECO:0000256" key="4">
    <source>
        <dbReference type="ARBA" id="ARBA00023242"/>
    </source>
</evidence>
<dbReference type="GO" id="GO:0006999">
    <property type="term" value="P:nuclear pore organization"/>
    <property type="evidence" value="ECO:0007669"/>
    <property type="project" value="TreeGrafter"/>
</dbReference>
<evidence type="ECO:0000256" key="3">
    <source>
        <dbReference type="ARBA" id="ARBA00022448"/>
    </source>
</evidence>
<comment type="subcellular location">
    <subcellularLocation>
        <location evidence="1">Nucleus</location>
    </subcellularLocation>
</comment>
<organism evidence="5 6">
    <name type="scientific">Bemisia tabaci</name>
    <name type="common">Sweetpotato whitefly</name>
    <name type="synonym">Aleurodes tabaci</name>
    <dbReference type="NCBI Taxonomy" id="7038"/>
    <lineage>
        <taxon>Eukaryota</taxon>
        <taxon>Metazoa</taxon>
        <taxon>Ecdysozoa</taxon>
        <taxon>Arthropoda</taxon>
        <taxon>Hexapoda</taxon>
        <taxon>Insecta</taxon>
        <taxon>Pterygota</taxon>
        <taxon>Neoptera</taxon>
        <taxon>Paraneoptera</taxon>
        <taxon>Hemiptera</taxon>
        <taxon>Sternorrhyncha</taxon>
        <taxon>Aleyrodoidea</taxon>
        <taxon>Aleyrodidae</taxon>
        <taxon>Aleyrodinae</taxon>
        <taxon>Bemisia</taxon>
    </lineage>
</organism>
<dbReference type="PANTHER" id="PTHR31344">
    <property type="entry name" value="NUCLEAR PORE COMPLEX PROTEIN NUP205"/>
    <property type="match status" value="1"/>
</dbReference>
<dbReference type="GO" id="GO:0044611">
    <property type="term" value="C:nuclear pore inner ring"/>
    <property type="evidence" value="ECO:0007669"/>
    <property type="project" value="TreeGrafter"/>
</dbReference>
<proteinExistence type="inferred from homology"/>
<dbReference type="EMBL" id="OU963867">
    <property type="protein sequence ID" value="CAH0391850.1"/>
    <property type="molecule type" value="Genomic_DNA"/>
</dbReference>
<name>A0A9P0AF60_BEMTA</name>
<protein>
    <recommendedName>
        <fullName evidence="7">Nuclear pore complex protein Nup205</fullName>
    </recommendedName>
</protein>
<sequence length="1444" mass="163215">MRDSEDLWTPFKDLQSLVEGAILKSGSHLFELLRESLNKNKQNLLNPLKNPPKNAKNREELLKSVTEGITLPGIGHEILPQELVDEAIIISDMYNLNEYYALDLLCTASRQMPNHPGLTRGLVAVLLYYDGRKALVNALQALIQARAGLLWATDSLPQVTEFITAFTDSLVADGLLENIIGILDTLDLAREISLLQSNRALDGPKHCHQVTEIFTGIKCSLANIIYLHSAQSGLSKQTTMILMAHLQNNRIQPDADGAIDDVSLTLTIALLYALDLSLFQRKDNSEELVNILPLLSEEDFLPAVIRELTRVGQTWNSPEILALARLALGISLNILRSVPQSALPSSICDEDDTLISLALDGKVLDFLYNTLLLNKNIFKEEFYIRRIHQLITDLIALFPLRIQELRNRAEEVARTKQAHIQEGLEPPSNLPHHFEHLMLVIHRLYSSDPLDLQLMLDYWYPLEESYSKGHTYSFKSPPRQVSLFKFVRSAGDHLPPMLFVPYIQMLTSLASCEQAARHIFNHMKQNNEMLSWDHFFESFNRYYFNLRQELPLTTDTVYRTRSHPKGITPLEIQGLHAVLGLIKTVATHDDVSRVSFCEIPSWNVINVFIGLIGCSVQISLKAELLRTLAAFAKSSTNAITIWHSLEASQILTTVPTTSNYSPRGLQTELEELEARNEEFPLTRAMLELLDKLTDIPVPKMLGAGLRNPGFDPYLNFIMNFVFLRFNIRQYKNPAEKWEVSCSCMKLIYKLLEQYDPQVQDFSESRVEIHGGGSTCVNRPAGYHIMLNMSMQSELLKMVLFLVDEGCNLLDTFSMFSGKSDLEQSMLYCLKLLEKVLALTPKFLLLNNSNSSPVLLTPIYKLLMGINPRSGKPDHLVNITKYVTYNSWLPEHSLAAVQILLAMMSHSFAQSHLVTFFTATPSLRVSIRHGFVECMDSDDLDVENVDEQGMGVVSKTKEVILKLLIKCLNHQAPNLTHYLLGFDLSKDIKRTVFQQPGYLGHPRTCLHSLLSLLNNSLLERKQLFWPPIHPRLVEKGYHVLYTLCANAKTTEPVFRFLRSSNDFIDKHLSSLPFPCQNSPTILNQMSWLLKTVAIEIKVLTNNDQLSQVTHLLNLLTRNEDHVEPSQELTLDSVEVINQCQVPVSNNKVKLINVKQLHQVLIDELSTVQNGSTVGQRQLILQEIEDVLVYALKLNESRCLAASTVQYFDAWRQVTGIIFAVAPLSLFSFNDRFQLLLEIMNDMLNQRKVGNVSLEMDNLASGVVLLLLVDARRNYIQITKSAINEAKKVSFFKSYTSIFHSVIDSIISWIITSGAKAQMIRCNLYGSLLNFLHFCEEETKQISARKTAEDVEVNEVDEFFMNRIRKLGSSISETSRSPGTDVILNLCKEPLFHVLCQDSTSGHDICRVNAGALMSRPPSPHQSSMGFNSVIKRFYQIPRGMSTGIG</sequence>
<dbReference type="PANTHER" id="PTHR31344:SF0">
    <property type="entry name" value="NUCLEAR PORE COMPLEX PROTEIN NUP205"/>
    <property type="match status" value="1"/>
</dbReference>
<evidence type="ECO:0000313" key="5">
    <source>
        <dbReference type="EMBL" id="CAH0391850.1"/>
    </source>
</evidence>
<dbReference type="Pfam" id="PF11894">
    <property type="entry name" value="Nup192"/>
    <property type="match status" value="1"/>
</dbReference>
<reference evidence="5" key="1">
    <citation type="submission" date="2021-12" db="EMBL/GenBank/DDBJ databases">
        <authorList>
            <person name="King R."/>
        </authorList>
    </citation>
    <scope>NUCLEOTIDE SEQUENCE</scope>
</reference>
<evidence type="ECO:0000256" key="1">
    <source>
        <dbReference type="ARBA" id="ARBA00004123"/>
    </source>
</evidence>
<dbReference type="InterPro" id="IPR021827">
    <property type="entry name" value="Nup186/Nup192/Nup205"/>
</dbReference>
<evidence type="ECO:0000256" key="2">
    <source>
        <dbReference type="ARBA" id="ARBA00005892"/>
    </source>
</evidence>
<accession>A0A9P0AF60</accession>
<gene>
    <name evidence="5" type="ORF">BEMITA_LOCUS10431</name>
</gene>
<keyword evidence="3" id="KW-0813">Transport</keyword>
<keyword evidence="6" id="KW-1185">Reference proteome</keyword>
<dbReference type="GO" id="GO:0017056">
    <property type="term" value="F:structural constituent of nuclear pore"/>
    <property type="evidence" value="ECO:0007669"/>
    <property type="project" value="TreeGrafter"/>
</dbReference>